<evidence type="ECO:0000313" key="1">
    <source>
        <dbReference type="EMBL" id="PCS09068.1"/>
    </source>
</evidence>
<name>A0A2A5S6I5_LACLH</name>
<dbReference type="AlphaFoldDB" id="A0A2A5S6I5"/>
<gene>
    <name evidence="1" type="ORF">RU90_GL002422</name>
</gene>
<dbReference type="InterPro" id="IPR009414">
    <property type="entry name" value="DUF1064"/>
</dbReference>
<protein>
    <submittedName>
        <fullName evidence="1">Phage protein</fullName>
    </submittedName>
</protein>
<reference evidence="1 2" key="1">
    <citation type="submission" date="2014-12" db="EMBL/GenBank/DDBJ databases">
        <title>Draft genome sequences of 10 type strains of Lactococcus.</title>
        <authorList>
            <person name="Sun Z."/>
            <person name="Zhong Z."/>
            <person name="Liu W."/>
            <person name="Zhang W."/>
            <person name="Zhang H."/>
        </authorList>
    </citation>
    <scope>NUCLEOTIDE SEQUENCE [LARGE SCALE GENOMIC DNA]</scope>
    <source>
        <strain evidence="1 2">DSM 20450</strain>
    </source>
</reference>
<accession>A0A2A5S6I5</accession>
<proteinExistence type="predicted"/>
<dbReference type="EMBL" id="JXKA01000078">
    <property type="protein sequence ID" value="PCS09068.1"/>
    <property type="molecule type" value="Genomic_DNA"/>
</dbReference>
<organism evidence="1 2">
    <name type="scientific">Lactococcus lactis subsp. hordniae</name>
    <dbReference type="NCBI Taxonomy" id="203404"/>
    <lineage>
        <taxon>Bacteria</taxon>
        <taxon>Bacillati</taxon>
        <taxon>Bacillota</taxon>
        <taxon>Bacilli</taxon>
        <taxon>Lactobacillales</taxon>
        <taxon>Streptococcaceae</taxon>
        <taxon>Lactococcus</taxon>
    </lineage>
</organism>
<comment type="caution">
    <text evidence="1">The sequence shown here is derived from an EMBL/GenBank/DDBJ whole genome shotgun (WGS) entry which is preliminary data.</text>
</comment>
<dbReference type="Proteomes" id="UP000218744">
    <property type="component" value="Unassembled WGS sequence"/>
</dbReference>
<evidence type="ECO:0000313" key="2">
    <source>
        <dbReference type="Proteomes" id="UP000218744"/>
    </source>
</evidence>
<sequence>MEKQVKFQQTKKSKYGAKKTTVDGIVFDSKAESIYYLQHKNDERMTMQEKFVLMDKFRLNGKLYREIAYKADFVFRNEANEIIKVVDVKGMVLPEFKIKAKLFANRYGIPITIAKKVARMNMFEESEI</sequence>
<dbReference type="Pfam" id="PF06356">
    <property type="entry name" value="DUF1064"/>
    <property type="match status" value="1"/>
</dbReference>